<accession>A0A813BSE0</accession>
<protein>
    <recommendedName>
        <fullName evidence="3">ParB/Sulfiredoxin domain-containing protein</fullName>
    </recommendedName>
</protein>
<keyword evidence="2" id="KW-1185">Reference proteome</keyword>
<evidence type="ECO:0000313" key="2">
    <source>
        <dbReference type="Proteomes" id="UP000601435"/>
    </source>
</evidence>
<sequence length="196" mass="22480">SAITPDLQQAVDKAISRNNATDSPDACTPLQKLLLKDILKGELHSLWRLDPSRNPEAERDYAECLDWYYTSDPRIRFSHDEVSDVFLHGAHRGQPVEATVQQLLCREASSYEIPALVAMEWSGKLYIICGNRRFKAFKQCYERTGWDAMFKMIVHTGPSSHPCRTIPDQTLRMLFFLKALQAMNTTCEGRNARFRL</sequence>
<evidence type="ECO:0000313" key="1">
    <source>
        <dbReference type="EMBL" id="CAE7911729.1"/>
    </source>
</evidence>
<dbReference type="Proteomes" id="UP000601435">
    <property type="component" value="Unassembled WGS sequence"/>
</dbReference>
<reference evidence="1" key="1">
    <citation type="submission" date="2021-02" db="EMBL/GenBank/DDBJ databases">
        <authorList>
            <person name="Dougan E. K."/>
            <person name="Rhodes N."/>
            <person name="Thang M."/>
            <person name="Chan C."/>
        </authorList>
    </citation>
    <scope>NUCLEOTIDE SEQUENCE</scope>
</reference>
<proteinExistence type="predicted"/>
<feature type="non-terminal residue" evidence="1">
    <location>
        <position position="1"/>
    </location>
</feature>
<organism evidence="1 2">
    <name type="scientific">Symbiodinium necroappetens</name>
    <dbReference type="NCBI Taxonomy" id="1628268"/>
    <lineage>
        <taxon>Eukaryota</taxon>
        <taxon>Sar</taxon>
        <taxon>Alveolata</taxon>
        <taxon>Dinophyceae</taxon>
        <taxon>Suessiales</taxon>
        <taxon>Symbiodiniaceae</taxon>
        <taxon>Symbiodinium</taxon>
    </lineage>
</organism>
<dbReference type="EMBL" id="CAJNJA010074231">
    <property type="protein sequence ID" value="CAE7911729.1"/>
    <property type="molecule type" value="Genomic_DNA"/>
</dbReference>
<dbReference type="OrthoDB" id="414415at2759"/>
<evidence type="ECO:0008006" key="3">
    <source>
        <dbReference type="Google" id="ProtNLM"/>
    </source>
</evidence>
<dbReference type="AlphaFoldDB" id="A0A813BSE0"/>
<gene>
    <name evidence="1" type="ORF">SNEC2469_LOCUS31098</name>
</gene>
<name>A0A813BSE0_9DINO</name>
<comment type="caution">
    <text evidence="1">The sequence shown here is derived from an EMBL/GenBank/DDBJ whole genome shotgun (WGS) entry which is preliminary data.</text>
</comment>